<name>A0AA40ERW6_9PEZI</name>
<feature type="region of interest" description="Disordered" evidence="1">
    <location>
        <begin position="114"/>
        <end position="164"/>
    </location>
</feature>
<protein>
    <submittedName>
        <fullName evidence="3">Uncharacterized protein</fullName>
    </submittedName>
</protein>
<proteinExistence type="predicted"/>
<evidence type="ECO:0000313" key="4">
    <source>
        <dbReference type="Proteomes" id="UP001172159"/>
    </source>
</evidence>
<evidence type="ECO:0000256" key="1">
    <source>
        <dbReference type="SAM" id="MobiDB-lite"/>
    </source>
</evidence>
<keyword evidence="2" id="KW-1133">Transmembrane helix</keyword>
<feature type="compositionally biased region" description="Polar residues" evidence="1">
    <location>
        <begin position="272"/>
        <end position="283"/>
    </location>
</feature>
<dbReference type="AlphaFoldDB" id="A0AA40ERW6"/>
<feature type="compositionally biased region" description="Polar residues" evidence="1">
    <location>
        <begin position="124"/>
        <end position="138"/>
    </location>
</feature>
<feature type="transmembrane region" description="Helical" evidence="2">
    <location>
        <begin position="293"/>
        <end position="312"/>
    </location>
</feature>
<dbReference type="Proteomes" id="UP001172159">
    <property type="component" value="Unassembled WGS sequence"/>
</dbReference>
<feature type="region of interest" description="Disordered" evidence="1">
    <location>
        <begin position="239"/>
        <end position="283"/>
    </location>
</feature>
<gene>
    <name evidence="3" type="ORF">B0T21DRAFT_357513</name>
</gene>
<feature type="compositionally biased region" description="Basic and acidic residues" evidence="1">
    <location>
        <begin position="114"/>
        <end position="123"/>
    </location>
</feature>
<sequence>MSLLFGPTPHQRVLIEQDTQEPGSYADMSEGHRRQMRELQEELAKVKAQLKVAEKQRENFRQRGKELQAKHNALKAKHANCEKEKVVNDHEERARRLQDQTRNLERRIEYLKEAAKQAQDHSHTAANQSGDASSSSANPLPEPGTSVTTKERRRSRRVSFALPQDAKSELITDMDTTHNDPLFEEFAFDHNTPRARRRVGAIADINSHEYEVIESEFTNNFNNSTPLRSGRYLLEETDTDTEATTSVRRLHRRRSSNEYNGDNGTHYRRSHASTTSQPHGGVNVTHQVTNNSLSWIFLLIIVVIISAVMQAIRGD</sequence>
<comment type="caution">
    <text evidence="3">The sequence shown here is derived from an EMBL/GenBank/DDBJ whole genome shotgun (WGS) entry which is preliminary data.</text>
</comment>
<evidence type="ECO:0000256" key="2">
    <source>
        <dbReference type="SAM" id="Phobius"/>
    </source>
</evidence>
<dbReference type="Gene3D" id="1.10.287.1490">
    <property type="match status" value="1"/>
</dbReference>
<keyword evidence="2" id="KW-0472">Membrane</keyword>
<keyword evidence="2" id="KW-0812">Transmembrane</keyword>
<organism evidence="3 4">
    <name type="scientific">Apiosordaria backusii</name>
    <dbReference type="NCBI Taxonomy" id="314023"/>
    <lineage>
        <taxon>Eukaryota</taxon>
        <taxon>Fungi</taxon>
        <taxon>Dikarya</taxon>
        <taxon>Ascomycota</taxon>
        <taxon>Pezizomycotina</taxon>
        <taxon>Sordariomycetes</taxon>
        <taxon>Sordariomycetidae</taxon>
        <taxon>Sordariales</taxon>
        <taxon>Lasiosphaeriaceae</taxon>
        <taxon>Apiosordaria</taxon>
    </lineage>
</organism>
<dbReference type="SUPFAM" id="SSF57997">
    <property type="entry name" value="Tropomyosin"/>
    <property type="match status" value="1"/>
</dbReference>
<accession>A0AA40ERW6</accession>
<evidence type="ECO:0000313" key="3">
    <source>
        <dbReference type="EMBL" id="KAK0744275.1"/>
    </source>
</evidence>
<keyword evidence="4" id="KW-1185">Reference proteome</keyword>
<reference evidence="3" key="1">
    <citation type="submission" date="2023-06" db="EMBL/GenBank/DDBJ databases">
        <title>Genome-scale phylogeny and comparative genomics of the fungal order Sordariales.</title>
        <authorList>
            <consortium name="Lawrence Berkeley National Laboratory"/>
            <person name="Hensen N."/>
            <person name="Bonometti L."/>
            <person name="Westerberg I."/>
            <person name="Brannstrom I.O."/>
            <person name="Guillou S."/>
            <person name="Cros-Aarteil S."/>
            <person name="Calhoun S."/>
            <person name="Haridas S."/>
            <person name="Kuo A."/>
            <person name="Mondo S."/>
            <person name="Pangilinan J."/>
            <person name="Riley R."/>
            <person name="Labutti K."/>
            <person name="Andreopoulos B."/>
            <person name="Lipzen A."/>
            <person name="Chen C."/>
            <person name="Yanf M."/>
            <person name="Daum C."/>
            <person name="Ng V."/>
            <person name="Clum A."/>
            <person name="Steindorff A."/>
            <person name="Ohm R."/>
            <person name="Martin F."/>
            <person name="Silar P."/>
            <person name="Natvig D."/>
            <person name="Lalanne C."/>
            <person name="Gautier V."/>
            <person name="Ament-Velasquez S.L."/>
            <person name="Kruys A."/>
            <person name="Hutchinson M.I."/>
            <person name="Powell A.J."/>
            <person name="Barry K."/>
            <person name="Miller A.N."/>
            <person name="Grigoriev I.V."/>
            <person name="Debuchy R."/>
            <person name="Gladieux P."/>
            <person name="Thoren M.H."/>
            <person name="Johannesson H."/>
        </authorList>
    </citation>
    <scope>NUCLEOTIDE SEQUENCE</scope>
    <source>
        <strain evidence="3">CBS 540.89</strain>
    </source>
</reference>
<dbReference type="EMBL" id="JAUKTV010000002">
    <property type="protein sequence ID" value="KAK0744275.1"/>
    <property type="molecule type" value="Genomic_DNA"/>
</dbReference>